<gene>
    <name evidence="1" type="ORF">DFI_14485</name>
</gene>
<dbReference type="STRING" id="317577.GCA_000419625_02793"/>
<dbReference type="EMBL" id="CP021082">
    <property type="protein sequence ID" value="ASN82393.1"/>
    <property type="molecule type" value="Genomic_DNA"/>
</dbReference>
<geneLocation type="plasmid" evidence="2">
    <name>pdfi1</name>
</geneLocation>
<sequence>MTDASSLAEDYLRLHAQLRPVDATFMGLSGHDHQLPPASLDCVDAELDALATLRGRLRHASRPTTAGARLDAGLLGAQLTVTEAELRRAPRQQNPAWATGEAAFSVISLLLPGEHSGAAERADALRVRLEALPGFLGEARAHLQGRGAPGDWTRRACLEAHATANLLERGLPRHPLWQAPMQGPAYRAVRALRAHADELSRLPTTGTVACGEAHLDLLMREGHGLAFGPREALEQATLAFERLSRELEEDAARLTPHHSWQEQVAGLEQVTPAPGRVTDAYRASHEAALDAAAGLVTPERTYDLDFRSVPDWAVGTADLYFLFYRSPAPRRPGTGSVYWVFPPGEDLGAYLRAHNTSVIKLVHAVHHGSIGHHTHNARARNADSVLARVAGTDCASGIAMLSAGTSVEGWACYAEDLLLEAPGFYSPTEALLLKSFERRNAASCIADIKLHLGEWSLDDMRAFYRDQANFAPARIWSETTRNSMFPATRLMYWLGTEAIKDLRAELNLPAQTFHDALLAHGHAPVSWIAEELRQAHTQETA</sequence>
<dbReference type="Pfam" id="PF05960">
    <property type="entry name" value="DUF885"/>
    <property type="match status" value="1"/>
</dbReference>
<organism evidence="1 2">
    <name type="scientific">Deinococcus ficus</name>
    <dbReference type="NCBI Taxonomy" id="317577"/>
    <lineage>
        <taxon>Bacteria</taxon>
        <taxon>Thermotogati</taxon>
        <taxon>Deinococcota</taxon>
        <taxon>Deinococci</taxon>
        <taxon>Deinococcales</taxon>
        <taxon>Deinococcaceae</taxon>
        <taxon>Deinococcus</taxon>
    </lineage>
</organism>
<proteinExistence type="predicted"/>
<dbReference type="AlphaFoldDB" id="A0A221T0G4"/>
<evidence type="ECO:0000313" key="1">
    <source>
        <dbReference type="EMBL" id="ASN82393.1"/>
    </source>
</evidence>
<keyword evidence="2" id="KW-1185">Reference proteome</keyword>
<keyword evidence="1" id="KW-0614">Plasmid</keyword>
<evidence type="ECO:0000313" key="2">
    <source>
        <dbReference type="Proteomes" id="UP000259030"/>
    </source>
</evidence>
<dbReference type="InterPro" id="IPR010281">
    <property type="entry name" value="DUF885"/>
</dbReference>
<name>A0A221T0G4_9DEIO</name>
<protein>
    <submittedName>
        <fullName evidence="1">DUF885 domain-containing protein</fullName>
    </submittedName>
</protein>
<reference evidence="1 2" key="1">
    <citation type="submission" date="2017-05" db="EMBL/GenBank/DDBJ databases">
        <title>The complete genome sequence of Deinococcus ficus isolated from the rhizosphere of the Ficus religiosa L. in Taiwan.</title>
        <authorList>
            <person name="Wu K.-M."/>
            <person name="Liao T.-L."/>
            <person name="Liu Y.-M."/>
            <person name="Young C.-C."/>
            <person name="Tsai S.-F."/>
        </authorList>
    </citation>
    <scope>NUCLEOTIDE SEQUENCE [LARGE SCALE GENOMIC DNA]</scope>
    <source>
        <strain evidence="1 2">CC-FR2-10</strain>
        <plasmid evidence="2">pdfi1</plasmid>
    </source>
</reference>
<dbReference type="RefSeq" id="WP_027463678.1">
    <property type="nucleotide sequence ID" value="NZ_CP021082.1"/>
</dbReference>
<accession>A0A221T0G4</accession>
<dbReference type="Proteomes" id="UP000259030">
    <property type="component" value="Plasmid pDFI1"/>
</dbReference>
<dbReference type="KEGG" id="dfc:DFI_14485"/>